<name>A0ABZ0A3P5_9ACTN</name>
<proteinExistence type="predicted"/>
<protein>
    <submittedName>
        <fullName evidence="1">Uncharacterized protein</fullName>
    </submittedName>
</protein>
<accession>A0ABZ0A3P5</accession>
<dbReference type="EMBL" id="CP134876">
    <property type="protein sequence ID" value="WNM41845.1"/>
    <property type="molecule type" value="Genomic_DNA"/>
</dbReference>
<dbReference type="Proteomes" id="UP001303001">
    <property type="component" value="Chromosome"/>
</dbReference>
<organism evidence="1 2">
    <name type="scientific">Micromonospora halotolerans</name>
    <dbReference type="NCBI Taxonomy" id="709879"/>
    <lineage>
        <taxon>Bacteria</taxon>
        <taxon>Bacillati</taxon>
        <taxon>Actinomycetota</taxon>
        <taxon>Actinomycetes</taxon>
        <taxon>Micromonosporales</taxon>
        <taxon>Micromonosporaceae</taxon>
        <taxon>Micromonospora</taxon>
    </lineage>
</organism>
<keyword evidence="2" id="KW-1185">Reference proteome</keyword>
<dbReference type="RefSeq" id="WP_313723732.1">
    <property type="nucleotide sequence ID" value="NZ_CP134876.1"/>
</dbReference>
<evidence type="ECO:0000313" key="1">
    <source>
        <dbReference type="EMBL" id="WNM41845.1"/>
    </source>
</evidence>
<sequence length="48" mass="5216">MIEELTRRYLHAVDQALPGYVCGLYVVGSAACDSVIAVADDAWRRFGG</sequence>
<evidence type="ECO:0000313" key="2">
    <source>
        <dbReference type="Proteomes" id="UP001303001"/>
    </source>
</evidence>
<reference evidence="1 2" key="1">
    <citation type="submission" date="2023-09" db="EMBL/GenBank/DDBJ databases">
        <title>Micromonospora halotolerans DSM 45598 genome sequence.</title>
        <authorList>
            <person name="Mo P."/>
        </authorList>
    </citation>
    <scope>NUCLEOTIDE SEQUENCE [LARGE SCALE GENOMIC DNA]</scope>
    <source>
        <strain evidence="1 2">DSM 45598</strain>
    </source>
</reference>
<dbReference type="PROSITE" id="PS51257">
    <property type="entry name" value="PROKAR_LIPOPROTEIN"/>
    <property type="match status" value="1"/>
</dbReference>
<gene>
    <name evidence="1" type="ORF">RMN56_11105</name>
</gene>